<dbReference type="AlphaFoldDB" id="A0AA37Q700"/>
<dbReference type="GO" id="GO:0003824">
    <property type="term" value="F:catalytic activity"/>
    <property type="evidence" value="ECO:0007669"/>
    <property type="project" value="UniProtKB-ARBA"/>
</dbReference>
<dbReference type="Pfam" id="PF00378">
    <property type="entry name" value="ECH_1"/>
    <property type="match status" value="1"/>
</dbReference>
<organism evidence="3 4">
    <name type="scientific">Roseisolibacter agri</name>
    <dbReference type="NCBI Taxonomy" id="2014610"/>
    <lineage>
        <taxon>Bacteria</taxon>
        <taxon>Pseudomonadati</taxon>
        <taxon>Gemmatimonadota</taxon>
        <taxon>Gemmatimonadia</taxon>
        <taxon>Gemmatimonadales</taxon>
        <taxon>Gemmatimonadaceae</taxon>
        <taxon>Roseisolibacter</taxon>
    </lineage>
</organism>
<dbReference type="InterPro" id="IPR029045">
    <property type="entry name" value="ClpP/crotonase-like_dom_sf"/>
</dbReference>
<dbReference type="CDD" id="cd06558">
    <property type="entry name" value="crotonase-like"/>
    <property type="match status" value="1"/>
</dbReference>
<comment type="caution">
    <text evidence="3">The sequence shown here is derived from an EMBL/GenBank/DDBJ whole genome shotgun (WGS) entry which is preliminary data.</text>
</comment>
<evidence type="ECO:0000313" key="3">
    <source>
        <dbReference type="EMBL" id="GLC27709.1"/>
    </source>
</evidence>
<dbReference type="EMBL" id="BRXS01000006">
    <property type="protein sequence ID" value="GLC27709.1"/>
    <property type="molecule type" value="Genomic_DNA"/>
</dbReference>
<dbReference type="SUPFAM" id="SSF52096">
    <property type="entry name" value="ClpP/crotonase"/>
    <property type="match status" value="1"/>
</dbReference>
<evidence type="ECO:0000256" key="2">
    <source>
        <dbReference type="SAM" id="MobiDB-lite"/>
    </source>
</evidence>
<evidence type="ECO:0000256" key="1">
    <source>
        <dbReference type="ARBA" id="ARBA00005254"/>
    </source>
</evidence>
<dbReference type="InterPro" id="IPR051683">
    <property type="entry name" value="Enoyl-CoA_Hydratase/Isomerase"/>
</dbReference>
<dbReference type="PANTHER" id="PTHR42964:SF1">
    <property type="entry name" value="POLYKETIDE BIOSYNTHESIS ENOYL-COA HYDRATASE PKSH-RELATED"/>
    <property type="match status" value="1"/>
</dbReference>
<accession>A0AA37Q700</accession>
<keyword evidence="4" id="KW-1185">Reference proteome</keyword>
<comment type="similarity">
    <text evidence="1">Belongs to the enoyl-CoA hydratase/isomerase family.</text>
</comment>
<dbReference type="Gene3D" id="3.90.226.10">
    <property type="entry name" value="2-enoyl-CoA Hydratase, Chain A, domain 1"/>
    <property type="match status" value="1"/>
</dbReference>
<feature type="region of interest" description="Disordered" evidence="2">
    <location>
        <begin position="1"/>
        <end position="22"/>
    </location>
</feature>
<sequence length="268" mass="28005">MSPDNRTPAAPASSEPPLPPEGAVDVQIADGIATVRFGHPKSNSLPGSLLRALAARIREVGQDPATRVIVLRSAGQGPFCAGASFDELVAIDGPERGREFFSGFAGVILAMIRAPQFVVTRVHGKTTGGGVGLVAASDYALATAGAACKLSELAVGIGPFVVGPVIEKRIGNAAFGAMSVDADWRDAAWAERHGLYARVVEDVPALDAAVDAAARRLASFNPEAMAEIKRVVWAGTEHWDELLAERAQISGRLVLSDFTRAAIAKFKA</sequence>
<dbReference type="PANTHER" id="PTHR42964">
    <property type="entry name" value="ENOYL-COA HYDRATASE"/>
    <property type="match status" value="1"/>
</dbReference>
<reference evidence="3" key="1">
    <citation type="submission" date="2022-08" db="EMBL/GenBank/DDBJ databases">
        <title>Draft genome sequencing of Roseisolibacter agri AW1220.</title>
        <authorList>
            <person name="Tobiishi Y."/>
            <person name="Tonouchi A."/>
        </authorList>
    </citation>
    <scope>NUCLEOTIDE SEQUENCE</scope>
    <source>
        <strain evidence="3">AW1220</strain>
    </source>
</reference>
<evidence type="ECO:0000313" key="4">
    <source>
        <dbReference type="Proteomes" id="UP001161325"/>
    </source>
</evidence>
<dbReference type="Proteomes" id="UP001161325">
    <property type="component" value="Unassembled WGS sequence"/>
</dbReference>
<gene>
    <name evidence="3" type="ORF">rosag_42220</name>
</gene>
<protein>
    <submittedName>
        <fullName evidence="3">Enoyl-CoA hydratase</fullName>
    </submittedName>
</protein>
<name>A0AA37Q700_9BACT</name>
<dbReference type="RefSeq" id="WP_284352142.1">
    <property type="nucleotide sequence ID" value="NZ_BRXS01000006.1"/>
</dbReference>
<proteinExistence type="inferred from homology"/>
<dbReference type="InterPro" id="IPR001753">
    <property type="entry name" value="Enoyl-CoA_hydra/iso"/>
</dbReference>